<evidence type="ECO:0000256" key="1">
    <source>
        <dbReference type="SAM" id="Coils"/>
    </source>
</evidence>
<gene>
    <name evidence="3" type="ORF">HJG54_19620</name>
</gene>
<proteinExistence type="predicted"/>
<feature type="region of interest" description="Disordered" evidence="2">
    <location>
        <begin position="1"/>
        <end position="36"/>
    </location>
</feature>
<dbReference type="RefSeq" id="WP_316430826.1">
    <property type="nucleotide sequence ID" value="NZ_CP053586.1"/>
</dbReference>
<accession>A0AA96WW18</accession>
<evidence type="ECO:0000256" key="2">
    <source>
        <dbReference type="SAM" id="MobiDB-lite"/>
    </source>
</evidence>
<feature type="coiled-coil region" evidence="1">
    <location>
        <begin position="68"/>
        <end position="109"/>
    </location>
</feature>
<protein>
    <submittedName>
        <fullName evidence="3">Uncharacterized protein</fullName>
    </submittedName>
</protein>
<dbReference type="EMBL" id="CP053586">
    <property type="protein sequence ID" value="WNZ24837.1"/>
    <property type="molecule type" value="Genomic_DNA"/>
</dbReference>
<name>A0AA96WW18_9CYAN</name>
<organism evidence="3">
    <name type="scientific">Leptolyngbya sp. NK1-12</name>
    <dbReference type="NCBI Taxonomy" id="2547451"/>
    <lineage>
        <taxon>Bacteria</taxon>
        <taxon>Bacillati</taxon>
        <taxon>Cyanobacteriota</taxon>
        <taxon>Cyanophyceae</taxon>
        <taxon>Leptolyngbyales</taxon>
        <taxon>Leptolyngbyaceae</taxon>
        <taxon>Leptolyngbya group</taxon>
        <taxon>Leptolyngbya</taxon>
    </lineage>
</organism>
<keyword evidence="1" id="KW-0175">Coiled coil</keyword>
<evidence type="ECO:0000313" key="3">
    <source>
        <dbReference type="EMBL" id="WNZ24837.1"/>
    </source>
</evidence>
<sequence>MSNAKVRAQQISKPKGSKALSIRSERSRAGTDGEITEYQQVGAGGENWARRTESLILSIGGGILTRLIQQAEKQVENAAACIEWYERERQEAEDSLTELIELRDQLLEQSDETHQDQQQQE</sequence>
<reference evidence="3" key="1">
    <citation type="submission" date="2020-05" db="EMBL/GenBank/DDBJ databases">
        <authorList>
            <person name="Zhu T."/>
            <person name="Keshari N."/>
            <person name="Lu X."/>
        </authorList>
    </citation>
    <scope>NUCLEOTIDE SEQUENCE</scope>
    <source>
        <strain evidence="3">NK1-12</strain>
    </source>
</reference>
<dbReference type="AlphaFoldDB" id="A0AA96WW18"/>